<dbReference type="PANTHER" id="PTHR43129">
    <property type="entry name" value="FOSMIDOMYCIN RESISTANCE PROTEIN"/>
    <property type="match status" value="1"/>
</dbReference>
<evidence type="ECO:0000259" key="7">
    <source>
        <dbReference type="PROSITE" id="PS50850"/>
    </source>
</evidence>
<protein>
    <submittedName>
        <fullName evidence="8">MFS transporter</fullName>
    </submittedName>
</protein>
<keyword evidence="4 6" id="KW-1133">Transmembrane helix</keyword>
<feature type="transmembrane region" description="Helical" evidence="6">
    <location>
        <begin position="385"/>
        <end position="408"/>
    </location>
</feature>
<name>A0A934J622_9BACL</name>
<dbReference type="PROSITE" id="PS50850">
    <property type="entry name" value="MFS"/>
    <property type="match status" value="1"/>
</dbReference>
<dbReference type="Gene3D" id="1.20.1250.20">
    <property type="entry name" value="MFS general substrate transporter like domains"/>
    <property type="match status" value="2"/>
</dbReference>
<dbReference type="PANTHER" id="PTHR43129:SF1">
    <property type="entry name" value="FOSMIDOMYCIN RESISTANCE PROTEIN"/>
    <property type="match status" value="1"/>
</dbReference>
<organism evidence="8 9">
    <name type="scientific">Paenibacillus roseus</name>
    <dbReference type="NCBI Taxonomy" id="2798579"/>
    <lineage>
        <taxon>Bacteria</taxon>
        <taxon>Bacillati</taxon>
        <taxon>Bacillota</taxon>
        <taxon>Bacilli</taxon>
        <taxon>Bacillales</taxon>
        <taxon>Paenibacillaceae</taxon>
        <taxon>Paenibacillus</taxon>
    </lineage>
</organism>
<comment type="subcellular location">
    <subcellularLocation>
        <location evidence="1">Cell membrane</location>
        <topology evidence="1">Multi-pass membrane protein</topology>
    </subcellularLocation>
</comment>
<dbReference type="GO" id="GO:0022857">
    <property type="term" value="F:transmembrane transporter activity"/>
    <property type="evidence" value="ECO:0007669"/>
    <property type="project" value="InterPro"/>
</dbReference>
<evidence type="ECO:0000313" key="9">
    <source>
        <dbReference type="Proteomes" id="UP000640274"/>
    </source>
</evidence>
<feature type="transmembrane region" description="Helical" evidence="6">
    <location>
        <begin position="158"/>
        <end position="179"/>
    </location>
</feature>
<feature type="transmembrane region" description="Helical" evidence="6">
    <location>
        <begin position="328"/>
        <end position="349"/>
    </location>
</feature>
<dbReference type="SUPFAM" id="SSF103473">
    <property type="entry name" value="MFS general substrate transporter"/>
    <property type="match status" value="1"/>
</dbReference>
<evidence type="ECO:0000256" key="5">
    <source>
        <dbReference type="ARBA" id="ARBA00023136"/>
    </source>
</evidence>
<comment type="caution">
    <text evidence="8">The sequence shown here is derived from an EMBL/GenBank/DDBJ whole genome shotgun (WGS) entry which is preliminary data.</text>
</comment>
<feature type="transmembrane region" description="Helical" evidence="6">
    <location>
        <begin position="119"/>
        <end position="137"/>
    </location>
</feature>
<feature type="transmembrane region" description="Helical" evidence="6">
    <location>
        <begin position="185"/>
        <end position="207"/>
    </location>
</feature>
<proteinExistence type="predicted"/>
<dbReference type="InterPro" id="IPR020846">
    <property type="entry name" value="MFS_dom"/>
</dbReference>
<dbReference type="GO" id="GO:0005886">
    <property type="term" value="C:plasma membrane"/>
    <property type="evidence" value="ECO:0007669"/>
    <property type="project" value="UniProtKB-SubCell"/>
</dbReference>
<sequence length="421" mass="45180">MNLALQPPLENIASIQTAGTLKPDVKPTVFRILIAISIVHLVNDTIQAVIPAILPILKNAMNLSYMQAGMIVFALNMTSSVMQPVVGLYSDRKPTPYLLPIGMALMTLGVLGIAFSPGYWTILLSVLFVGLGSAVFHPEASRVAYMAGGSRRGLAQSIFQVGGNSGQSLAAIMTALIFVPLGQLGALWFTVITLAAAAVQISIAKWYQGYIKAHPMPVKKGTARTVSPERKKQITFALAVIMCLLFVRTWYHSSIMIYYPFQLMEKFNLNLQQAQIYIFLFAATGALGTFLGGSLSDKFGRRNVLFFSMAGTVPLALALPYADAFWAYPLVAVIGLVVMSGWSVTVVYAQELVPGMIGTVSGLTTGLSFGLGALGAVALGGMTDAFGLNAVLKVVSVLPILGLLTFLLPTDKKIKEWYSEE</sequence>
<keyword evidence="9" id="KW-1185">Reference proteome</keyword>
<feature type="domain" description="Major facilitator superfamily (MFS) profile" evidence="7">
    <location>
        <begin position="32"/>
        <end position="414"/>
    </location>
</feature>
<gene>
    <name evidence="8" type="ORF">JFN88_22265</name>
</gene>
<feature type="transmembrane region" description="Helical" evidence="6">
    <location>
        <begin position="234"/>
        <end position="251"/>
    </location>
</feature>
<reference evidence="8" key="1">
    <citation type="submission" date="2020-12" db="EMBL/GenBank/DDBJ databases">
        <authorList>
            <person name="Huq M.A."/>
        </authorList>
    </citation>
    <scope>NUCLEOTIDE SEQUENCE</scope>
    <source>
        <strain evidence="8">MAHUQ-46</strain>
    </source>
</reference>
<dbReference type="InterPro" id="IPR011701">
    <property type="entry name" value="MFS"/>
</dbReference>
<dbReference type="EMBL" id="JAELUP010000107">
    <property type="protein sequence ID" value="MBJ6363944.1"/>
    <property type="molecule type" value="Genomic_DNA"/>
</dbReference>
<accession>A0A934J622</accession>
<feature type="transmembrane region" description="Helical" evidence="6">
    <location>
        <begin position="304"/>
        <end position="322"/>
    </location>
</feature>
<feature type="transmembrane region" description="Helical" evidence="6">
    <location>
        <begin position="356"/>
        <end position="379"/>
    </location>
</feature>
<evidence type="ECO:0000256" key="3">
    <source>
        <dbReference type="ARBA" id="ARBA00022692"/>
    </source>
</evidence>
<feature type="transmembrane region" description="Helical" evidence="6">
    <location>
        <begin position="66"/>
        <end position="89"/>
    </location>
</feature>
<dbReference type="Pfam" id="PF07690">
    <property type="entry name" value="MFS_1"/>
    <property type="match status" value="1"/>
</dbReference>
<evidence type="ECO:0000256" key="4">
    <source>
        <dbReference type="ARBA" id="ARBA00022989"/>
    </source>
</evidence>
<evidence type="ECO:0000256" key="6">
    <source>
        <dbReference type="SAM" id="Phobius"/>
    </source>
</evidence>
<evidence type="ECO:0000256" key="2">
    <source>
        <dbReference type="ARBA" id="ARBA00022448"/>
    </source>
</evidence>
<keyword evidence="5 6" id="KW-0472">Membrane</keyword>
<evidence type="ECO:0000256" key="1">
    <source>
        <dbReference type="ARBA" id="ARBA00004651"/>
    </source>
</evidence>
<dbReference type="AlphaFoldDB" id="A0A934J622"/>
<dbReference type="InterPro" id="IPR036259">
    <property type="entry name" value="MFS_trans_sf"/>
</dbReference>
<keyword evidence="3 6" id="KW-0812">Transmembrane</keyword>
<keyword evidence="2" id="KW-0813">Transport</keyword>
<feature type="transmembrane region" description="Helical" evidence="6">
    <location>
        <begin position="96"/>
        <end position="113"/>
    </location>
</feature>
<feature type="transmembrane region" description="Helical" evidence="6">
    <location>
        <begin position="271"/>
        <end position="292"/>
    </location>
</feature>
<evidence type="ECO:0000313" key="8">
    <source>
        <dbReference type="EMBL" id="MBJ6363944.1"/>
    </source>
</evidence>
<dbReference type="CDD" id="cd17478">
    <property type="entry name" value="MFS_FsR"/>
    <property type="match status" value="1"/>
</dbReference>
<dbReference type="RefSeq" id="WP_199021537.1">
    <property type="nucleotide sequence ID" value="NZ_JAELUP010000107.1"/>
</dbReference>
<dbReference type="Proteomes" id="UP000640274">
    <property type="component" value="Unassembled WGS sequence"/>
</dbReference>